<organism evidence="1 2">
    <name type="scientific">Thermus filiformis</name>
    <dbReference type="NCBI Taxonomy" id="276"/>
    <lineage>
        <taxon>Bacteria</taxon>
        <taxon>Thermotogati</taxon>
        <taxon>Deinococcota</taxon>
        <taxon>Deinococci</taxon>
        <taxon>Thermales</taxon>
        <taxon>Thermaceae</taxon>
        <taxon>Thermus</taxon>
    </lineage>
</organism>
<dbReference type="Gene3D" id="3.10.20.30">
    <property type="match status" value="1"/>
</dbReference>
<evidence type="ECO:0000313" key="2">
    <source>
        <dbReference type="Proteomes" id="UP000030364"/>
    </source>
</evidence>
<reference evidence="1 2" key="1">
    <citation type="journal article" date="2015" name="Genome Announc.">
        <title>Draft Genome Sequence of the Thermophile Thermus filiformis ATCC 43280, Producer of Carotenoid-(Di)glucoside-Branched Fatty Acid (Di)esters and Source of Hyperthermostable Enzymes of Biotechnological Interest.</title>
        <authorList>
            <person name="Mandelli F."/>
            <person name="Oliveira Ramires B."/>
            <person name="Couger M.B."/>
            <person name="Paixao D.A."/>
            <person name="Camilo C.M."/>
            <person name="Polikarpov I."/>
            <person name="Prade R."/>
            <person name="Riano-Pachon D.M."/>
            <person name="Squina F.M."/>
        </authorList>
    </citation>
    <scope>NUCLEOTIDE SEQUENCE [LARGE SCALE GENOMIC DNA]</scope>
    <source>
        <strain evidence="1 2">ATCC 43280</strain>
    </source>
</reference>
<accession>A0A0A2WTR0</accession>
<dbReference type="AlphaFoldDB" id="A0A0A2WTR0"/>
<comment type="caution">
    <text evidence="1">The sequence shown here is derived from an EMBL/GenBank/DDBJ whole genome shotgun (WGS) entry which is preliminary data.</text>
</comment>
<sequence>MRVVLRMPERRELELKGGRPLRAVLEEIGVNPEGVVVVRGEELLTLDAWVEEEDTLEVLSAISGGA</sequence>
<dbReference type="Proteomes" id="UP000030364">
    <property type="component" value="Unassembled WGS sequence"/>
</dbReference>
<name>A0A0A2WTR0_THEFI</name>
<gene>
    <name evidence="1" type="ORF">THFILI_02440</name>
</gene>
<evidence type="ECO:0000313" key="1">
    <source>
        <dbReference type="EMBL" id="KGQ22142.2"/>
    </source>
</evidence>
<dbReference type="RefSeq" id="WP_038063696.1">
    <property type="nucleotide sequence ID" value="NZ_JPSL02000036.1"/>
</dbReference>
<dbReference type="Pfam" id="PF02597">
    <property type="entry name" value="ThiS"/>
    <property type="match status" value="1"/>
</dbReference>
<dbReference type="InterPro" id="IPR003749">
    <property type="entry name" value="ThiS/MoaD-like"/>
</dbReference>
<dbReference type="InterPro" id="IPR016155">
    <property type="entry name" value="Mopterin_synth/thiamin_S_b"/>
</dbReference>
<dbReference type="STRING" id="276.THFILI_02440"/>
<protein>
    <submittedName>
        <fullName evidence="1">Thiamine biosynthesis protein ThiS</fullName>
    </submittedName>
</protein>
<keyword evidence="2" id="KW-1185">Reference proteome</keyword>
<dbReference type="EMBL" id="JPSL02000036">
    <property type="protein sequence ID" value="KGQ22142.2"/>
    <property type="molecule type" value="Genomic_DNA"/>
</dbReference>
<dbReference type="SUPFAM" id="SSF54285">
    <property type="entry name" value="MoaD/ThiS"/>
    <property type="match status" value="1"/>
</dbReference>
<proteinExistence type="predicted"/>
<dbReference type="InterPro" id="IPR012675">
    <property type="entry name" value="Beta-grasp_dom_sf"/>
</dbReference>